<evidence type="ECO:0000313" key="4">
    <source>
        <dbReference type="Proteomes" id="UP000217289"/>
    </source>
</evidence>
<dbReference type="PANTHER" id="PTHR46825:SF9">
    <property type="entry name" value="BETA-LACTAMASE-RELATED DOMAIN-CONTAINING PROTEIN"/>
    <property type="match status" value="1"/>
</dbReference>
<feature type="region of interest" description="Disordered" evidence="1">
    <location>
        <begin position="424"/>
        <end position="482"/>
    </location>
</feature>
<keyword evidence="4" id="KW-1185">Reference proteome</keyword>
<feature type="domain" description="Beta-lactamase-related" evidence="2">
    <location>
        <begin position="51"/>
        <end position="393"/>
    </location>
</feature>
<dbReference type="PROSITE" id="PS51257">
    <property type="entry name" value="PROKAR_LIPOPROTEIN"/>
    <property type="match status" value="1"/>
</dbReference>
<dbReference type="PANTHER" id="PTHR46825">
    <property type="entry name" value="D-ALANYL-D-ALANINE-CARBOXYPEPTIDASE/ENDOPEPTIDASE AMPH"/>
    <property type="match status" value="1"/>
</dbReference>
<reference evidence="3 4" key="1">
    <citation type="submission" date="2017-06" db="EMBL/GenBank/DDBJ databases">
        <authorList>
            <person name="Kim H.J."/>
            <person name="Triplett B.A."/>
        </authorList>
    </citation>
    <scope>NUCLEOTIDE SEQUENCE [LARGE SCALE GENOMIC DNA]</scope>
    <source>
        <strain evidence="3 4">DSM 14713</strain>
    </source>
</reference>
<evidence type="ECO:0000256" key="1">
    <source>
        <dbReference type="SAM" id="MobiDB-lite"/>
    </source>
</evidence>
<dbReference type="InterPro" id="IPR001466">
    <property type="entry name" value="Beta-lactam-related"/>
</dbReference>
<dbReference type="SUPFAM" id="SSF56601">
    <property type="entry name" value="beta-lactamase/transpeptidase-like"/>
    <property type="match status" value="1"/>
</dbReference>
<feature type="compositionally biased region" description="Basic and acidic residues" evidence="1">
    <location>
        <begin position="424"/>
        <end position="441"/>
    </location>
</feature>
<gene>
    <name evidence="3" type="ORF">MEBOL_006798</name>
</gene>
<accession>A0A250IQV4</accession>
<organism evidence="3 4">
    <name type="scientific">Melittangium boletus DSM 14713</name>
    <dbReference type="NCBI Taxonomy" id="1294270"/>
    <lineage>
        <taxon>Bacteria</taxon>
        <taxon>Pseudomonadati</taxon>
        <taxon>Myxococcota</taxon>
        <taxon>Myxococcia</taxon>
        <taxon>Myxococcales</taxon>
        <taxon>Cystobacterineae</taxon>
        <taxon>Archangiaceae</taxon>
        <taxon>Melittangium</taxon>
    </lineage>
</organism>
<sequence>MRRSTSLLPVHALTAVLLAALLVLSGCRTIGFPKPSKPKPLPPEVTLKLQSVLEEAQAYEQAPGMIMAVRIGDSEPWIGAIGCEDEACTRKMSPQATFRLGSITKNFVGMAILQQASEGKLRLDDTLEKWLPGVFPNIDGNAITIRQLMNHTSGIESYTDNPPWIITVYKNPLNVWNSPQELLGLAQQLRDQSIANHTVIPPGSTFWYSNTNGILLGMIAAKVDGYPVTDWQQVLQRRFFRQLGLRHTQIPEVGNASVGSDNRGYANFFNFLGEANCRMIDPSCTDKDVDITLQEMSNAWSAGAIISTVGDLLKWFDAEVKGDLISPEIRRQQQAFIDTIVPNLQVGLSMFKQTKYGFIGHRGEVFGFNATMQYLPGKDMTVVVLANRSALNGRHVGPVPERVFEVLFPEMLSERQRARIRARGMETQDPPHIRNPFEPRPRALLLPKRQQTRSQAPEERIESLGKETQDPPHLRNPFQKQP</sequence>
<evidence type="ECO:0000259" key="2">
    <source>
        <dbReference type="Pfam" id="PF00144"/>
    </source>
</evidence>
<name>A0A250IQV4_9BACT</name>
<dbReference type="AlphaFoldDB" id="A0A250IQV4"/>
<dbReference type="KEGG" id="mbd:MEBOL_006798"/>
<protein>
    <recommendedName>
        <fullName evidence="2">Beta-lactamase-related domain-containing protein</fullName>
    </recommendedName>
</protein>
<dbReference type="Gene3D" id="3.40.710.10">
    <property type="entry name" value="DD-peptidase/beta-lactamase superfamily"/>
    <property type="match status" value="1"/>
</dbReference>
<proteinExistence type="predicted"/>
<dbReference type="Pfam" id="PF00144">
    <property type="entry name" value="Beta-lactamase"/>
    <property type="match status" value="1"/>
</dbReference>
<feature type="compositionally biased region" description="Basic and acidic residues" evidence="1">
    <location>
        <begin position="456"/>
        <end position="473"/>
    </location>
</feature>
<dbReference type="InterPro" id="IPR050491">
    <property type="entry name" value="AmpC-like"/>
</dbReference>
<dbReference type="EMBL" id="CP022163">
    <property type="protein sequence ID" value="ATB33306.1"/>
    <property type="molecule type" value="Genomic_DNA"/>
</dbReference>
<dbReference type="InterPro" id="IPR012338">
    <property type="entry name" value="Beta-lactam/transpept-like"/>
</dbReference>
<dbReference type="Proteomes" id="UP000217289">
    <property type="component" value="Chromosome"/>
</dbReference>
<evidence type="ECO:0000313" key="3">
    <source>
        <dbReference type="EMBL" id="ATB33306.1"/>
    </source>
</evidence>